<dbReference type="GO" id="GO:0006511">
    <property type="term" value="P:ubiquitin-dependent protein catabolic process"/>
    <property type="evidence" value="ECO:0007669"/>
    <property type="project" value="TreeGrafter"/>
</dbReference>
<keyword evidence="3" id="KW-0862">Zinc</keyword>
<dbReference type="Pfam" id="PF13639">
    <property type="entry name" value="zf-RING_2"/>
    <property type="match status" value="1"/>
</dbReference>
<accession>A0A8C1LBQ8</accession>
<name>A0A8C1LBQ8_CYPCA</name>
<organism evidence="7 8">
    <name type="scientific">Cyprinus carpio</name>
    <name type="common">Common carp</name>
    <dbReference type="NCBI Taxonomy" id="7962"/>
    <lineage>
        <taxon>Eukaryota</taxon>
        <taxon>Metazoa</taxon>
        <taxon>Chordata</taxon>
        <taxon>Craniata</taxon>
        <taxon>Vertebrata</taxon>
        <taxon>Euteleostomi</taxon>
        <taxon>Actinopterygii</taxon>
        <taxon>Neopterygii</taxon>
        <taxon>Teleostei</taxon>
        <taxon>Ostariophysi</taxon>
        <taxon>Cypriniformes</taxon>
        <taxon>Cyprinidae</taxon>
        <taxon>Cyprininae</taxon>
        <taxon>Cyprinus</taxon>
    </lineage>
</organism>
<feature type="transmembrane region" description="Helical" evidence="5">
    <location>
        <begin position="37"/>
        <end position="56"/>
    </location>
</feature>
<dbReference type="PANTHER" id="PTHR15067">
    <property type="entry name" value="E3 UBIQUITIN-PROTEIN LIGASE RNF8"/>
    <property type="match status" value="1"/>
</dbReference>
<evidence type="ECO:0000313" key="8">
    <source>
        <dbReference type="Proteomes" id="UP000694427"/>
    </source>
</evidence>
<dbReference type="Proteomes" id="UP000694427">
    <property type="component" value="Unplaced"/>
</dbReference>
<dbReference type="PROSITE" id="PS50089">
    <property type="entry name" value="ZF_RING_2"/>
    <property type="match status" value="1"/>
</dbReference>
<reference evidence="7" key="1">
    <citation type="submission" date="2025-08" db="UniProtKB">
        <authorList>
            <consortium name="Ensembl"/>
        </authorList>
    </citation>
    <scope>IDENTIFICATION</scope>
</reference>
<proteinExistence type="predicted"/>
<evidence type="ECO:0000256" key="3">
    <source>
        <dbReference type="ARBA" id="ARBA00022833"/>
    </source>
</evidence>
<dbReference type="GO" id="GO:0061630">
    <property type="term" value="F:ubiquitin protein ligase activity"/>
    <property type="evidence" value="ECO:0007669"/>
    <property type="project" value="TreeGrafter"/>
</dbReference>
<keyword evidence="5" id="KW-1133">Transmembrane helix</keyword>
<keyword evidence="2 4" id="KW-0863">Zinc-finger</keyword>
<keyword evidence="1" id="KW-0479">Metal-binding</keyword>
<dbReference type="GO" id="GO:0005783">
    <property type="term" value="C:endoplasmic reticulum"/>
    <property type="evidence" value="ECO:0007669"/>
    <property type="project" value="TreeGrafter"/>
</dbReference>
<sequence>MHTLSFMAAKFSLNVCALIIIHLYDLICEGSWEDKEACIYCTDFVMAIGIIFLNMIHHIHIFFFWSFVHVYGNNWLSVADLIILRQLRFFSGNAIFSMATMEELAPLDDRCAICWENMYTAYKLPCGHLFHNSCLPAVSNTNRAPLNYHSHLFHFHGTLKPGLRLKCMSGLF</sequence>
<keyword evidence="5" id="KW-0812">Transmembrane</keyword>
<evidence type="ECO:0000259" key="6">
    <source>
        <dbReference type="PROSITE" id="PS50089"/>
    </source>
</evidence>
<reference evidence="7" key="2">
    <citation type="submission" date="2025-09" db="UniProtKB">
        <authorList>
            <consortium name="Ensembl"/>
        </authorList>
    </citation>
    <scope>IDENTIFICATION</scope>
</reference>
<dbReference type="SUPFAM" id="SSF57850">
    <property type="entry name" value="RING/U-box"/>
    <property type="match status" value="1"/>
</dbReference>
<dbReference type="Ensembl" id="ENSCCRT00010064270.1">
    <property type="protein sequence ID" value="ENSCCRP00010058647.1"/>
    <property type="gene ID" value="ENSCCRG00010024825.1"/>
</dbReference>
<dbReference type="GO" id="GO:0000151">
    <property type="term" value="C:ubiquitin ligase complex"/>
    <property type="evidence" value="ECO:0007669"/>
    <property type="project" value="TreeGrafter"/>
</dbReference>
<dbReference type="AlphaFoldDB" id="A0A8C1LBQ8"/>
<dbReference type="GO" id="GO:0070936">
    <property type="term" value="P:protein K48-linked ubiquitination"/>
    <property type="evidence" value="ECO:0007669"/>
    <property type="project" value="TreeGrafter"/>
</dbReference>
<evidence type="ECO:0000313" key="7">
    <source>
        <dbReference type="Ensembl" id="ENSCCRP00010058647.1"/>
    </source>
</evidence>
<evidence type="ECO:0000256" key="4">
    <source>
        <dbReference type="PROSITE-ProRule" id="PRU00175"/>
    </source>
</evidence>
<dbReference type="GO" id="GO:0030968">
    <property type="term" value="P:endoplasmic reticulum unfolded protein response"/>
    <property type="evidence" value="ECO:0007669"/>
    <property type="project" value="TreeGrafter"/>
</dbReference>
<evidence type="ECO:0000256" key="2">
    <source>
        <dbReference type="ARBA" id="ARBA00022771"/>
    </source>
</evidence>
<dbReference type="InterPro" id="IPR001841">
    <property type="entry name" value="Znf_RING"/>
</dbReference>
<protein>
    <recommendedName>
        <fullName evidence="6">RING-type domain-containing protein</fullName>
    </recommendedName>
</protein>
<dbReference type="GO" id="GO:0008270">
    <property type="term" value="F:zinc ion binding"/>
    <property type="evidence" value="ECO:0007669"/>
    <property type="project" value="UniProtKB-KW"/>
</dbReference>
<keyword evidence="8" id="KW-1185">Reference proteome</keyword>
<keyword evidence="5" id="KW-0472">Membrane</keyword>
<feature type="transmembrane region" description="Helical" evidence="5">
    <location>
        <begin position="6"/>
        <end position="25"/>
    </location>
</feature>
<dbReference type="InterPro" id="IPR013083">
    <property type="entry name" value="Znf_RING/FYVE/PHD"/>
</dbReference>
<dbReference type="Gene3D" id="3.30.40.10">
    <property type="entry name" value="Zinc/RING finger domain, C3HC4 (zinc finger)"/>
    <property type="match status" value="1"/>
</dbReference>
<evidence type="ECO:0000256" key="1">
    <source>
        <dbReference type="ARBA" id="ARBA00022723"/>
    </source>
</evidence>
<evidence type="ECO:0000256" key="5">
    <source>
        <dbReference type="SAM" id="Phobius"/>
    </source>
</evidence>
<dbReference type="GO" id="GO:0005829">
    <property type="term" value="C:cytosol"/>
    <property type="evidence" value="ECO:0007669"/>
    <property type="project" value="TreeGrafter"/>
</dbReference>
<feature type="domain" description="RING-type" evidence="6">
    <location>
        <begin position="111"/>
        <end position="146"/>
    </location>
</feature>
<dbReference type="PANTHER" id="PTHR15067:SF5">
    <property type="entry name" value="E3 UBIQUITIN-PROTEIN LIGASE AMFR"/>
    <property type="match status" value="1"/>
</dbReference>